<protein>
    <submittedName>
        <fullName evidence="6">S-isoprenylcysteine methyltransferase-like protein</fullName>
    </submittedName>
</protein>
<reference evidence="6 7" key="1">
    <citation type="journal article" date="2010" name="Stand. Genomic Sci.">
        <title>Complete genome sequence of Ferrimonas balearica type strain (PAT).</title>
        <authorList>
            <person name="Nolan M."/>
            <person name="Sikorski J."/>
            <person name="Davenport K."/>
            <person name="Lucas S."/>
            <person name="Glavina Del Rio T."/>
            <person name="Tice H."/>
            <person name="Cheng J."/>
            <person name="Goodwin L."/>
            <person name="Pitluck S."/>
            <person name="Liolios K."/>
            <person name="Ivanova N."/>
            <person name="Mavromatis K."/>
            <person name="Ovchinnikova G."/>
            <person name="Pati A."/>
            <person name="Chen A."/>
            <person name="Palaniappan K."/>
            <person name="Land M."/>
            <person name="Hauser L."/>
            <person name="Chang Y."/>
            <person name="Jeffries C."/>
            <person name="Tapia R."/>
            <person name="Brettin T."/>
            <person name="Detter J."/>
            <person name="Han C."/>
            <person name="Yasawong M."/>
            <person name="Rohde M."/>
            <person name="Tindall B."/>
            <person name="Goker M."/>
            <person name="Woyke T."/>
            <person name="Bristow J."/>
            <person name="Eisen J."/>
            <person name="Markowitz V."/>
            <person name="Hugenholtz P."/>
            <person name="Kyrpides N."/>
            <person name="Klenk H."/>
            <person name="Lapidus A."/>
        </authorList>
    </citation>
    <scope>NUCLEOTIDE SEQUENCE [LARGE SCALE GENOMIC DNA]</scope>
    <source>
        <strain evidence="7">DSM 9799 / CCM 4581 / KCTC 23876 / PAT</strain>
    </source>
</reference>
<keyword evidence="6" id="KW-0489">Methyltransferase</keyword>
<feature type="transmembrane region" description="Helical" evidence="5">
    <location>
        <begin position="91"/>
        <end position="122"/>
    </location>
</feature>
<evidence type="ECO:0000256" key="5">
    <source>
        <dbReference type="SAM" id="Phobius"/>
    </source>
</evidence>
<organism evidence="6 7">
    <name type="scientific">Ferrimonas balearica (strain DSM 9799 / CCM 4581 / KCTC 23876 / PAT)</name>
    <dbReference type="NCBI Taxonomy" id="550540"/>
    <lineage>
        <taxon>Bacteria</taxon>
        <taxon>Pseudomonadati</taxon>
        <taxon>Pseudomonadota</taxon>
        <taxon>Gammaproteobacteria</taxon>
        <taxon>Alteromonadales</taxon>
        <taxon>Ferrimonadaceae</taxon>
        <taxon>Ferrimonas</taxon>
    </lineage>
</organism>
<gene>
    <name evidence="6" type="ordered locus">Fbal_3537</name>
</gene>
<dbReference type="Gene3D" id="1.20.120.1630">
    <property type="match status" value="1"/>
</dbReference>
<evidence type="ECO:0000256" key="2">
    <source>
        <dbReference type="ARBA" id="ARBA00022692"/>
    </source>
</evidence>
<keyword evidence="6" id="KW-0808">Transferase</keyword>
<dbReference type="STRING" id="550540.Fbal_3537"/>
<comment type="subcellular location">
    <subcellularLocation>
        <location evidence="1">Endomembrane system</location>
        <topology evidence="1">Multi-pass membrane protein</topology>
    </subcellularLocation>
</comment>
<keyword evidence="3 5" id="KW-1133">Transmembrane helix</keyword>
<dbReference type="Pfam" id="PF04191">
    <property type="entry name" value="PEMT"/>
    <property type="match status" value="1"/>
</dbReference>
<dbReference type="InterPro" id="IPR007318">
    <property type="entry name" value="Phopholipid_MeTrfase"/>
</dbReference>
<dbReference type="HOGENOM" id="CLU_065200_4_2_6"/>
<dbReference type="eggNOG" id="COG2020">
    <property type="taxonomic scope" value="Bacteria"/>
</dbReference>
<evidence type="ECO:0000256" key="4">
    <source>
        <dbReference type="ARBA" id="ARBA00023136"/>
    </source>
</evidence>
<dbReference type="EMBL" id="CP002209">
    <property type="protein sequence ID" value="ADN77734.1"/>
    <property type="molecule type" value="Genomic_DNA"/>
</dbReference>
<dbReference type="GeneID" id="67183743"/>
<dbReference type="OrthoDB" id="9811969at2"/>
<dbReference type="GO" id="GO:0008168">
    <property type="term" value="F:methyltransferase activity"/>
    <property type="evidence" value="ECO:0007669"/>
    <property type="project" value="UniProtKB-KW"/>
</dbReference>
<dbReference type="PANTHER" id="PTHR12714:SF24">
    <property type="entry name" value="SLR1182 PROTEIN"/>
    <property type="match status" value="1"/>
</dbReference>
<name>E1SNS7_FERBD</name>
<dbReference type="PANTHER" id="PTHR12714">
    <property type="entry name" value="PROTEIN-S ISOPRENYLCYSTEINE O-METHYLTRANSFERASE"/>
    <property type="match status" value="1"/>
</dbReference>
<evidence type="ECO:0000256" key="3">
    <source>
        <dbReference type="ARBA" id="ARBA00022989"/>
    </source>
</evidence>
<dbReference type="RefSeq" id="WP_013347040.1">
    <property type="nucleotide sequence ID" value="NC_014541.1"/>
</dbReference>
<evidence type="ECO:0000313" key="7">
    <source>
        <dbReference type="Proteomes" id="UP000006683"/>
    </source>
</evidence>
<evidence type="ECO:0000313" key="6">
    <source>
        <dbReference type="EMBL" id="ADN77734.1"/>
    </source>
</evidence>
<keyword evidence="4 5" id="KW-0472">Membrane</keyword>
<dbReference type="Proteomes" id="UP000006683">
    <property type="component" value="Chromosome"/>
</dbReference>
<sequence length="153" mass="17251">MRQLELKIPPVALLLLVGLIMWALADLTPNLPITPAMRLSALVVALLIGPAIAISGALAFRRADTTVNPTRPETSSQLVVRGIYKRSRNPMYLGMLVLLIGWGTYLASPAALAMVPLFMLYLNRFQIGPEERALRHRFGHDFERYCQRVRRWI</sequence>
<dbReference type="AlphaFoldDB" id="E1SNS7"/>
<proteinExistence type="predicted"/>
<feature type="transmembrane region" description="Helical" evidence="5">
    <location>
        <begin position="41"/>
        <end position="60"/>
    </location>
</feature>
<dbReference type="KEGG" id="fbl:Fbal_3537"/>
<evidence type="ECO:0000256" key="1">
    <source>
        <dbReference type="ARBA" id="ARBA00004127"/>
    </source>
</evidence>
<dbReference type="GO" id="GO:0032259">
    <property type="term" value="P:methylation"/>
    <property type="evidence" value="ECO:0007669"/>
    <property type="project" value="UniProtKB-KW"/>
</dbReference>
<keyword evidence="2 5" id="KW-0812">Transmembrane</keyword>
<accession>E1SNS7</accession>
<dbReference type="GO" id="GO:0012505">
    <property type="term" value="C:endomembrane system"/>
    <property type="evidence" value="ECO:0007669"/>
    <property type="project" value="UniProtKB-SubCell"/>
</dbReference>
<keyword evidence="7" id="KW-1185">Reference proteome</keyword>